<sequence>MQAGMSSASSRASTRVGLASQAAPVVAAAASRGPAPAGAAPGAASAALSGAPVWGSSARPAAPCRPLRAPPCRSTLDSPEIAPLVAEMVAARPAQTSRDQLAKCLELIDDINSKDPSQVEWEGRRHPYRLLFGQWLSEWVQKLDPGAPDELFILARGKNIESWRLVEIKRDDYSPNSIGQKQWEQDRKAWLANRLKGVMKTAGYSEASCKLAEDFMLGRDLPDPRDVRLYDVTGPMGATNFRLLELLQMVQTLRDAEALVFLDKTFPRMFQELPADEVLTAVKRELAGVSKKCLATALSLPWPPLARKLIGRAVPAPPGWGDVLRVVEGAAAASSHPGDWRYRDFDYE</sequence>
<protein>
    <submittedName>
        <fullName evidence="1">Uncharacterized protein</fullName>
    </submittedName>
</protein>
<gene>
    <name evidence="1" type="ORF">HXX76_014515</name>
</gene>
<accession>A0A835SBY4</accession>
<reference evidence="1" key="1">
    <citation type="journal article" date="2020" name="bioRxiv">
        <title>Comparative genomics of Chlamydomonas.</title>
        <authorList>
            <person name="Craig R.J."/>
            <person name="Hasan A.R."/>
            <person name="Ness R.W."/>
            <person name="Keightley P.D."/>
        </authorList>
    </citation>
    <scope>NUCLEOTIDE SEQUENCE</scope>
    <source>
        <strain evidence="1">SAG 7.73</strain>
    </source>
</reference>
<organism evidence="1 2">
    <name type="scientific">Chlamydomonas incerta</name>
    <dbReference type="NCBI Taxonomy" id="51695"/>
    <lineage>
        <taxon>Eukaryota</taxon>
        <taxon>Viridiplantae</taxon>
        <taxon>Chlorophyta</taxon>
        <taxon>core chlorophytes</taxon>
        <taxon>Chlorophyceae</taxon>
        <taxon>CS clade</taxon>
        <taxon>Chlamydomonadales</taxon>
        <taxon>Chlamydomonadaceae</taxon>
        <taxon>Chlamydomonas</taxon>
    </lineage>
</organism>
<evidence type="ECO:0000313" key="1">
    <source>
        <dbReference type="EMBL" id="KAG2424463.1"/>
    </source>
</evidence>
<keyword evidence="2" id="KW-1185">Reference proteome</keyword>
<proteinExistence type="predicted"/>
<name>A0A835SBY4_CHLIN</name>
<dbReference type="EMBL" id="JAEHOC010000065">
    <property type="protein sequence ID" value="KAG2424463.1"/>
    <property type="molecule type" value="Genomic_DNA"/>
</dbReference>
<dbReference type="AlphaFoldDB" id="A0A835SBY4"/>
<dbReference type="PANTHER" id="PTHR41729:SF1">
    <property type="entry name" value="GLUTAMYL-TRNA SYNTHETASE"/>
    <property type="match status" value="1"/>
</dbReference>
<comment type="caution">
    <text evidence="1">The sequence shown here is derived from an EMBL/GenBank/DDBJ whole genome shotgun (WGS) entry which is preliminary data.</text>
</comment>
<evidence type="ECO:0000313" key="2">
    <source>
        <dbReference type="Proteomes" id="UP000650467"/>
    </source>
</evidence>
<dbReference type="PANTHER" id="PTHR41729">
    <property type="entry name" value="GLUTAMYL-TRNA SYNTHETASE"/>
    <property type="match status" value="1"/>
</dbReference>
<dbReference type="Pfam" id="PF13875">
    <property type="entry name" value="DUF4202"/>
    <property type="match status" value="1"/>
</dbReference>
<dbReference type="Proteomes" id="UP000650467">
    <property type="component" value="Unassembled WGS sequence"/>
</dbReference>
<dbReference type="OrthoDB" id="417697at2759"/>
<dbReference type="InterPro" id="IPR025255">
    <property type="entry name" value="DUF4202"/>
</dbReference>